<feature type="transmembrane region" description="Helical" evidence="1">
    <location>
        <begin position="62"/>
        <end position="84"/>
    </location>
</feature>
<reference evidence="2" key="1">
    <citation type="submission" date="2020-03" db="EMBL/GenBank/DDBJ databases">
        <title>Solimonas marina sp. nov., isolated from deep seawater of the Pacific Ocean.</title>
        <authorList>
            <person name="Liu X."/>
            <person name="Lai Q."/>
            <person name="Sun F."/>
            <person name="Gai Y."/>
            <person name="Li G."/>
            <person name="Shao Z."/>
        </authorList>
    </citation>
    <scope>NUCLEOTIDE SEQUENCE</scope>
    <source>
        <strain evidence="2">C16B3</strain>
    </source>
</reference>
<comment type="caution">
    <text evidence="2">The sequence shown here is derived from an EMBL/GenBank/DDBJ whole genome shotgun (WGS) entry which is preliminary data.</text>
</comment>
<keyword evidence="1" id="KW-0812">Transmembrane</keyword>
<keyword evidence="4" id="KW-1185">Reference proteome</keyword>
<sequence>DDVAAIGDSLTTYWSSIEDAPIVEAVSGLGDAIPTGGSMPSASFSAFNRTYTFEVPTEVADVVTPVLSAVMYAVWSLLAIRLFVEG</sequence>
<name>A0A969WDZ0_9GAMM</name>
<evidence type="ECO:0000313" key="3">
    <source>
        <dbReference type="EMBL" id="NKF24813.1"/>
    </source>
</evidence>
<dbReference type="Proteomes" id="UP000653472">
    <property type="component" value="Unassembled WGS sequence"/>
</dbReference>
<keyword evidence="1" id="KW-1133">Transmembrane helix</keyword>
<dbReference type="EMBL" id="JAAVXB010000030">
    <property type="protein sequence ID" value="NKF24809.1"/>
    <property type="molecule type" value="Genomic_DNA"/>
</dbReference>
<proteinExistence type="predicted"/>
<dbReference type="RefSeq" id="WP_168150117.1">
    <property type="nucleotide sequence ID" value="NZ_JAAVXB010000030.1"/>
</dbReference>
<accession>A0A969WDZ0</accession>
<evidence type="ECO:0000256" key="1">
    <source>
        <dbReference type="SAM" id="Phobius"/>
    </source>
</evidence>
<evidence type="ECO:0000313" key="4">
    <source>
        <dbReference type="Proteomes" id="UP000653472"/>
    </source>
</evidence>
<evidence type="ECO:0000313" key="2">
    <source>
        <dbReference type="EMBL" id="NKF24809.1"/>
    </source>
</evidence>
<dbReference type="AlphaFoldDB" id="A0A969WDZ0"/>
<protein>
    <submittedName>
        <fullName evidence="2">Uncharacterized protein</fullName>
    </submittedName>
</protein>
<keyword evidence="1" id="KW-0472">Membrane</keyword>
<feature type="non-terminal residue" evidence="2">
    <location>
        <position position="1"/>
    </location>
</feature>
<dbReference type="EMBL" id="JAAVXB010000031">
    <property type="protein sequence ID" value="NKF24813.1"/>
    <property type="molecule type" value="Genomic_DNA"/>
</dbReference>
<gene>
    <name evidence="2" type="ORF">G7Y82_21105</name>
    <name evidence="3" type="ORF">G7Y82_21125</name>
</gene>
<organism evidence="2 4">
    <name type="scientific">Solimonas marina</name>
    <dbReference type="NCBI Taxonomy" id="2714601"/>
    <lineage>
        <taxon>Bacteria</taxon>
        <taxon>Pseudomonadati</taxon>
        <taxon>Pseudomonadota</taxon>
        <taxon>Gammaproteobacteria</taxon>
        <taxon>Nevskiales</taxon>
        <taxon>Nevskiaceae</taxon>
        <taxon>Solimonas</taxon>
    </lineage>
</organism>